<reference evidence="1 2" key="1">
    <citation type="submission" date="2023-10" db="EMBL/GenBank/DDBJ databases">
        <title>Bacteria for the degradation of biodegradable plastic PBAT(Polybutylene adipate terephthalate).</title>
        <authorList>
            <person name="Weon H.-Y."/>
            <person name="Yeon J."/>
        </authorList>
    </citation>
    <scope>NUCLEOTIDE SEQUENCE [LARGE SCALE GENOMIC DNA]</scope>
    <source>
        <strain evidence="1 2">SBD 7-3</strain>
        <plasmid evidence="1 2">unnamed2</plasmid>
    </source>
</reference>
<geneLocation type="plasmid" evidence="1 2">
    <name>unnamed2</name>
</geneLocation>
<dbReference type="RefSeq" id="WP_316704575.1">
    <property type="nucleotide sequence ID" value="NZ_CP136338.1"/>
</dbReference>
<accession>A0ABZ0D247</accession>
<protein>
    <recommendedName>
        <fullName evidence="3">Apea-like HEPN domain-containing protein</fullName>
    </recommendedName>
</protein>
<name>A0ABZ0D247_9BURK</name>
<gene>
    <name evidence="1" type="ORF">RXV79_27945</name>
</gene>
<evidence type="ECO:0000313" key="2">
    <source>
        <dbReference type="Proteomes" id="UP001303946"/>
    </source>
</evidence>
<dbReference type="EMBL" id="CP136338">
    <property type="protein sequence ID" value="WOB11320.1"/>
    <property type="molecule type" value="Genomic_DNA"/>
</dbReference>
<keyword evidence="2" id="KW-1185">Reference proteome</keyword>
<sequence>MPLIDPYATLAVPKDLVADFFGVFARCEFAMKDTRLYERADGGRAAPAWRALANDAAGWLPVAPGSDLDHAIDALTLNPPRVQLLGGAWVAEPLPGAGRVAQAVNAATRVRNNLFHGGKHTAEAAPGRDEQLVRSALTLLLAVMDHAPPALRGAYGHV</sequence>
<dbReference type="Proteomes" id="UP001303946">
    <property type="component" value="Plasmid unnamed2"/>
</dbReference>
<proteinExistence type="predicted"/>
<evidence type="ECO:0008006" key="3">
    <source>
        <dbReference type="Google" id="ProtNLM"/>
    </source>
</evidence>
<organism evidence="1 2">
    <name type="scientific">Piscinibacter gummiphilus</name>
    <dbReference type="NCBI Taxonomy" id="946333"/>
    <lineage>
        <taxon>Bacteria</taxon>
        <taxon>Pseudomonadati</taxon>
        <taxon>Pseudomonadota</taxon>
        <taxon>Betaproteobacteria</taxon>
        <taxon>Burkholderiales</taxon>
        <taxon>Sphaerotilaceae</taxon>
        <taxon>Piscinibacter</taxon>
    </lineage>
</organism>
<keyword evidence="1" id="KW-0614">Plasmid</keyword>
<evidence type="ECO:0000313" key="1">
    <source>
        <dbReference type="EMBL" id="WOB11320.1"/>
    </source>
</evidence>